<dbReference type="EMBL" id="CAJNOO010003968">
    <property type="protein sequence ID" value="CAF1362594.1"/>
    <property type="molecule type" value="Genomic_DNA"/>
</dbReference>
<feature type="repeat" description="NHL" evidence="2">
    <location>
        <begin position="299"/>
        <end position="338"/>
    </location>
</feature>
<evidence type="ECO:0000313" key="5">
    <source>
        <dbReference type="Proteomes" id="UP000663882"/>
    </source>
</evidence>
<name>A0A815I9T7_9BILA</name>
<protein>
    <submittedName>
        <fullName evidence="4">Uncharacterized protein</fullName>
    </submittedName>
</protein>
<evidence type="ECO:0000256" key="2">
    <source>
        <dbReference type="PROSITE-ProRule" id="PRU00504"/>
    </source>
</evidence>
<evidence type="ECO:0000256" key="1">
    <source>
        <dbReference type="ARBA" id="ARBA00022737"/>
    </source>
</evidence>
<gene>
    <name evidence="4" type="ORF">RFH988_LOCUS32901</name>
</gene>
<keyword evidence="3" id="KW-0732">Signal</keyword>
<dbReference type="PROSITE" id="PS51125">
    <property type="entry name" value="NHL"/>
    <property type="match status" value="2"/>
</dbReference>
<dbReference type="InterPro" id="IPR050952">
    <property type="entry name" value="TRIM-NHL_E3_ligases"/>
</dbReference>
<dbReference type="CDD" id="cd05819">
    <property type="entry name" value="NHL"/>
    <property type="match status" value="1"/>
</dbReference>
<reference evidence="4" key="1">
    <citation type="submission" date="2021-02" db="EMBL/GenBank/DDBJ databases">
        <authorList>
            <person name="Nowell W R."/>
        </authorList>
    </citation>
    <scope>NUCLEOTIDE SEQUENCE</scope>
</reference>
<keyword evidence="1" id="KW-0677">Repeat</keyword>
<evidence type="ECO:0000256" key="3">
    <source>
        <dbReference type="SAM" id="SignalP"/>
    </source>
</evidence>
<comment type="caution">
    <text evidence="4">The sequence shown here is derived from an EMBL/GenBank/DDBJ whole genome shotgun (WGS) entry which is preliminary data.</text>
</comment>
<dbReference type="Proteomes" id="UP000663882">
    <property type="component" value="Unassembled WGS sequence"/>
</dbReference>
<dbReference type="InterPro" id="IPR001258">
    <property type="entry name" value="NHL_repeat"/>
</dbReference>
<organism evidence="4 5">
    <name type="scientific">Rotaria sordida</name>
    <dbReference type="NCBI Taxonomy" id="392033"/>
    <lineage>
        <taxon>Eukaryota</taxon>
        <taxon>Metazoa</taxon>
        <taxon>Spiralia</taxon>
        <taxon>Gnathifera</taxon>
        <taxon>Rotifera</taxon>
        <taxon>Eurotatoria</taxon>
        <taxon>Bdelloidea</taxon>
        <taxon>Philodinida</taxon>
        <taxon>Philodinidae</taxon>
        <taxon>Rotaria</taxon>
    </lineage>
</organism>
<feature type="chain" id="PRO_5032970589" evidence="3">
    <location>
        <begin position="19"/>
        <end position="339"/>
    </location>
</feature>
<proteinExistence type="predicted"/>
<dbReference type="AlphaFoldDB" id="A0A815I9T7"/>
<sequence>MILHYLLCLFAVIGTNNGKQSSDCPGNLKWSTTGITIIGNGYGTNPDQLEFPAGLFIEPKTQILYVADVSGNRVQKRYPNGEIKTAAGQANGTGGSTLDKLDGPKDIFADENENVFIADWSNQRIQYWDKDAKRGKIVAGNGIRGSALNEFSYPSSVVLDSKKNIFVADLQNQRVTSWSSTYDPRTSIGTIVAGGNGQGLNPNQLNNPTGIYLDEPNNTLYISNEESHSVTQWQMNAYGNKNIYAGIPGRPGNSAVQLNSPQGLILDKYGNLYVTDCENNRIQMFCPGSVYGITIAGTGHMGNGSNELYLPRDVAFDSEMNLYVTDTYNYRIQKFQRIQ</sequence>
<dbReference type="Gene3D" id="2.40.10.500">
    <property type="match status" value="1"/>
</dbReference>
<dbReference type="SUPFAM" id="SSF101898">
    <property type="entry name" value="NHL repeat"/>
    <property type="match status" value="1"/>
</dbReference>
<feature type="repeat" description="NHL" evidence="2">
    <location>
        <begin position="245"/>
        <end position="288"/>
    </location>
</feature>
<accession>A0A815I9T7</accession>
<dbReference type="InterPro" id="IPR011042">
    <property type="entry name" value="6-blade_b-propeller_TolB-like"/>
</dbReference>
<dbReference type="OrthoDB" id="342730at2759"/>
<feature type="signal peptide" evidence="3">
    <location>
        <begin position="1"/>
        <end position="18"/>
    </location>
</feature>
<evidence type="ECO:0000313" key="4">
    <source>
        <dbReference type="EMBL" id="CAF1362594.1"/>
    </source>
</evidence>
<dbReference type="Pfam" id="PF01436">
    <property type="entry name" value="NHL"/>
    <property type="match status" value="2"/>
</dbReference>
<dbReference type="PANTHER" id="PTHR24104">
    <property type="entry name" value="E3 UBIQUITIN-PROTEIN LIGASE NHLRC1-RELATED"/>
    <property type="match status" value="1"/>
</dbReference>
<dbReference type="Gene3D" id="2.120.10.30">
    <property type="entry name" value="TolB, C-terminal domain"/>
    <property type="match status" value="2"/>
</dbReference>